<dbReference type="Proteomes" id="UP000053958">
    <property type="component" value="Unassembled WGS sequence"/>
</dbReference>
<comment type="caution">
    <text evidence="2">The sequence shown here is derived from an EMBL/GenBank/DDBJ whole genome shotgun (WGS) entry which is preliminary data.</text>
</comment>
<name>A0A0F4YS16_RASE3</name>
<evidence type="ECO:0000313" key="2">
    <source>
        <dbReference type="EMBL" id="KKA21087.1"/>
    </source>
</evidence>
<gene>
    <name evidence="2" type="ORF">T310_4880</name>
</gene>
<keyword evidence="3" id="KW-1185">Reference proteome</keyword>
<evidence type="ECO:0008006" key="4">
    <source>
        <dbReference type="Google" id="ProtNLM"/>
    </source>
</evidence>
<dbReference type="InterPro" id="IPR040632">
    <property type="entry name" value="Sulfotransfer_4"/>
</dbReference>
<proteinExistence type="predicted"/>
<dbReference type="PANTHER" id="PTHR36978">
    <property type="entry name" value="P-LOOP CONTAINING NUCLEOTIDE TRIPHOSPHATE HYDROLASE"/>
    <property type="match status" value="1"/>
</dbReference>
<evidence type="ECO:0000313" key="3">
    <source>
        <dbReference type="Proteomes" id="UP000053958"/>
    </source>
</evidence>
<sequence length="272" mass="31739">MPSSTRLIDKVPDPSEPVEMVVLLLGMPRTGTISMRAAFEILGYKPFHGRMMDKKPELLPLWVEALQAKYLETCEVYGRKEYDKLFAGWNVSCNIPGSLVAEDLIKAYPNAKVVLSTRDVDKWMLSMKESVDLAIKWKSFDWLAPFEPRVIGQWWRYHKFQHSLRPILAPNGERQAYLDHYDRINRLVPPERLLNFNVAEGWEPLCKFLGKEIPATPFPNVNNTNQFLAERRRRWWSILTIMLVKVSVPLVAVAAASWWLWSRKVWLEWSIQ</sequence>
<dbReference type="AlphaFoldDB" id="A0A0F4YS16"/>
<dbReference type="Pfam" id="PF17784">
    <property type="entry name" value="Sulfotransfer_4"/>
    <property type="match status" value="1"/>
</dbReference>
<dbReference type="GeneID" id="25317227"/>
<keyword evidence="1" id="KW-0812">Transmembrane</keyword>
<dbReference type="STRING" id="1408163.A0A0F4YS16"/>
<keyword evidence="1" id="KW-1133">Transmembrane helix</keyword>
<keyword evidence="1" id="KW-0472">Membrane</keyword>
<dbReference type="SUPFAM" id="SSF52540">
    <property type="entry name" value="P-loop containing nucleoside triphosphate hydrolases"/>
    <property type="match status" value="1"/>
</dbReference>
<reference evidence="2 3" key="1">
    <citation type="submission" date="2015-04" db="EMBL/GenBank/DDBJ databases">
        <authorList>
            <person name="Heijne W.H."/>
            <person name="Fedorova N.D."/>
            <person name="Nierman W.C."/>
            <person name="Vollebregt A.W."/>
            <person name="Zhao Z."/>
            <person name="Wu L."/>
            <person name="Kumar M."/>
            <person name="Stam H."/>
            <person name="van den Berg M.A."/>
            <person name="Pel H.J."/>
        </authorList>
    </citation>
    <scope>NUCLEOTIDE SEQUENCE [LARGE SCALE GENOMIC DNA]</scope>
    <source>
        <strain evidence="2 3">CBS 393.64</strain>
    </source>
</reference>
<evidence type="ECO:0000256" key="1">
    <source>
        <dbReference type="SAM" id="Phobius"/>
    </source>
</evidence>
<dbReference type="RefSeq" id="XP_013327699.1">
    <property type="nucleotide sequence ID" value="XM_013472245.1"/>
</dbReference>
<dbReference type="EMBL" id="LASV01000206">
    <property type="protein sequence ID" value="KKA21087.1"/>
    <property type="molecule type" value="Genomic_DNA"/>
</dbReference>
<accession>A0A0F4YS16</accession>
<dbReference type="Gene3D" id="3.40.50.300">
    <property type="entry name" value="P-loop containing nucleotide triphosphate hydrolases"/>
    <property type="match status" value="1"/>
</dbReference>
<feature type="transmembrane region" description="Helical" evidence="1">
    <location>
        <begin position="235"/>
        <end position="261"/>
    </location>
</feature>
<dbReference type="PANTHER" id="PTHR36978:SF4">
    <property type="entry name" value="P-LOOP CONTAINING NUCLEOSIDE TRIPHOSPHATE HYDROLASE PROTEIN"/>
    <property type="match status" value="1"/>
</dbReference>
<dbReference type="InterPro" id="IPR027417">
    <property type="entry name" value="P-loop_NTPase"/>
</dbReference>
<organism evidence="2 3">
    <name type="scientific">Rasamsonia emersonii (strain ATCC 16479 / CBS 393.64 / IMI 116815)</name>
    <dbReference type="NCBI Taxonomy" id="1408163"/>
    <lineage>
        <taxon>Eukaryota</taxon>
        <taxon>Fungi</taxon>
        <taxon>Dikarya</taxon>
        <taxon>Ascomycota</taxon>
        <taxon>Pezizomycotina</taxon>
        <taxon>Eurotiomycetes</taxon>
        <taxon>Eurotiomycetidae</taxon>
        <taxon>Eurotiales</taxon>
        <taxon>Trichocomaceae</taxon>
        <taxon>Rasamsonia</taxon>
    </lineage>
</organism>
<protein>
    <recommendedName>
        <fullName evidence="4">NAD dependent epimerase/dehydratase</fullName>
    </recommendedName>
</protein>
<dbReference type="OrthoDB" id="4224536at2759"/>